<evidence type="ECO:0000256" key="1">
    <source>
        <dbReference type="ARBA" id="ARBA00000085"/>
    </source>
</evidence>
<keyword evidence="3" id="KW-0808">Transferase</keyword>
<comment type="caution">
    <text evidence="9">The sequence shown here is derived from an EMBL/GenBank/DDBJ whole genome shotgun (WGS) entry which is preliminary data.</text>
</comment>
<feature type="coiled-coil region" evidence="7">
    <location>
        <begin position="401"/>
        <end position="439"/>
    </location>
</feature>
<dbReference type="EC" id="2.7.13.3" evidence="2"/>
<dbReference type="InterPro" id="IPR036890">
    <property type="entry name" value="HATPase_C_sf"/>
</dbReference>
<name>A0ABR6YBD4_9BURK</name>
<evidence type="ECO:0000256" key="5">
    <source>
        <dbReference type="ARBA" id="ARBA00022777"/>
    </source>
</evidence>
<dbReference type="PRINTS" id="PR00344">
    <property type="entry name" value="BCTRLSENSOR"/>
</dbReference>
<evidence type="ECO:0000259" key="8">
    <source>
        <dbReference type="PROSITE" id="PS50109"/>
    </source>
</evidence>
<comment type="catalytic activity">
    <reaction evidence="1">
        <text>ATP + protein L-histidine = ADP + protein N-phospho-L-histidine.</text>
        <dbReference type="EC" id="2.7.13.3"/>
    </reaction>
</comment>
<dbReference type="Pfam" id="PF02518">
    <property type="entry name" value="HATPase_c"/>
    <property type="match status" value="1"/>
</dbReference>
<protein>
    <recommendedName>
        <fullName evidence="2">histidine kinase</fullName>
        <ecNumber evidence="2">2.7.13.3</ecNumber>
    </recommendedName>
</protein>
<keyword evidence="5 9" id="KW-0418">Kinase</keyword>
<keyword evidence="10" id="KW-1185">Reference proteome</keyword>
<dbReference type="GO" id="GO:0016301">
    <property type="term" value="F:kinase activity"/>
    <property type="evidence" value="ECO:0007669"/>
    <property type="project" value="UniProtKB-KW"/>
</dbReference>
<keyword evidence="4" id="KW-0547">Nucleotide-binding</keyword>
<dbReference type="EMBL" id="JACOGA010000008">
    <property type="protein sequence ID" value="MBC3873920.1"/>
    <property type="molecule type" value="Genomic_DNA"/>
</dbReference>
<feature type="domain" description="Histidine kinase" evidence="8">
    <location>
        <begin position="448"/>
        <end position="679"/>
    </location>
</feature>
<dbReference type="Gene3D" id="1.10.287.130">
    <property type="match status" value="1"/>
</dbReference>
<evidence type="ECO:0000256" key="4">
    <source>
        <dbReference type="ARBA" id="ARBA00022741"/>
    </source>
</evidence>
<dbReference type="PANTHER" id="PTHR44936">
    <property type="entry name" value="SENSOR PROTEIN CREC"/>
    <property type="match status" value="1"/>
</dbReference>
<evidence type="ECO:0000256" key="3">
    <source>
        <dbReference type="ARBA" id="ARBA00022679"/>
    </source>
</evidence>
<evidence type="ECO:0000313" key="10">
    <source>
        <dbReference type="Proteomes" id="UP000624279"/>
    </source>
</evidence>
<evidence type="ECO:0000256" key="6">
    <source>
        <dbReference type="ARBA" id="ARBA00022840"/>
    </source>
</evidence>
<proteinExistence type="predicted"/>
<dbReference type="PANTHER" id="PTHR44936:SF10">
    <property type="entry name" value="SENSOR PROTEIN RSTB"/>
    <property type="match status" value="1"/>
</dbReference>
<dbReference type="SMART" id="SM00387">
    <property type="entry name" value="HATPase_c"/>
    <property type="match status" value="1"/>
</dbReference>
<dbReference type="InterPro" id="IPR005467">
    <property type="entry name" value="His_kinase_dom"/>
</dbReference>
<dbReference type="SUPFAM" id="SSF55874">
    <property type="entry name" value="ATPase domain of HSP90 chaperone/DNA topoisomerase II/histidine kinase"/>
    <property type="match status" value="1"/>
</dbReference>
<sequence length="685" mass="77116">MKNKLAVPTTAHQLDQYALLEHGRSMCLAGQFDQLQLLLQQISQASFNPEQTLLLEVLMLYPGSASPPQNHTKLLQRAMNLHELAQALGSDLARAWIWEAMQLIQISLQLHHAALHSTAMAAEMFEHCARPRDAMSMRVSRCLIMIHCEMYREVIAMSETLLKQRELLDTIALVNLLRSSASAYYFLGNETDGDEAKLAWSNSLNLHQECLRIAQQARIDKFILISHTNIAVLSASLGMRKETNEHLLYVEGMQGLAESINISWSYWIRYCEILLLCQGAEFNHGWQLLLALANELATDNMVTAPVQDAVFKKIVRLGKQRGYFEIALDASERHLELSRQRRHLLSKTLSDTIDDVMAVPHLQQKNQKLSQQGYALEASLARRNTELSQALSKLQIEVDIRSQAEQALQRAHADLEEQVRQRTQELEQAMRLVMRQEKQLALSRLVVGVAHEMNTPLGNATIAASTMQHLCQNLLLDINGPSLSRSKLQNTLSSISEGILLLSRALNTASELVQRFRSLAIEQHQESLTEYDVSHRCQLLIEGWKNRFRQAKVEVYLQSPTGIKQIGYPNALSQVLDQLIDNAMRHALLTTQNPQLDFILSADETEICIEVSDNGLGIADENLQRIFEPFFSKQLGLDGIGLGLSVVHSLVTDLMQGRIKVENRVTSGLSVVISIPRMTKLPQLS</sequence>
<dbReference type="PROSITE" id="PS50109">
    <property type="entry name" value="HIS_KIN"/>
    <property type="match status" value="1"/>
</dbReference>
<dbReference type="InterPro" id="IPR050980">
    <property type="entry name" value="2C_sensor_his_kinase"/>
</dbReference>
<dbReference type="InterPro" id="IPR004358">
    <property type="entry name" value="Sig_transdc_His_kin-like_C"/>
</dbReference>
<evidence type="ECO:0000256" key="7">
    <source>
        <dbReference type="SAM" id="Coils"/>
    </source>
</evidence>
<dbReference type="CDD" id="cd00075">
    <property type="entry name" value="HATPase"/>
    <property type="match status" value="1"/>
</dbReference>
<evidence type="ECO:0000313" key="9">
    <source>
        <dbReference type="EMBL" id="MBC3873920.1"/>
    </source>
</evidence>
<keyword evidence="7" id="KW-0175">Coiled coil</keyword>
<keyword evidence="6" id="KW-0067">ATP-binding</keyword>
<dbReference type="RefSeq" id="WP_186941952.1">
    <property type="nucleotide sequence ID" value="NZ_JACOGA010000008.1"/>
</dbReference>
<evidence type="ECO:0000256" key="2">
    <source>
        <dbReference type="ARBA" id="ARBA00012438"/>
    </source>
</evidence>
<organism evidence="9 10">
    <name type="scientific">Undibacterium flavidum</name>
    <dbReference type="NCBI Taxonomy" id="2762297"/>
    <lineage>
        <taxon>Bacteria</taxon>
        <taxon>Pseudomonadati</taxon>
        <taxon>Pseudomonadota</taxon>
        <taxon>Betaproteobacteria</taxon>
        <taxon>Burkholderiales</taxon>
        <taxon>Oxalobacteraceae</taxon>
        <taxon>Undibacterium</taxon>
    </lineage>
</organism>
<dbReference type="InterPro" id="IPR003594">
    <property type="entry name" value="HATPase_dom"/>
</dbReference>
<dbReference type="Proteomes" id="UP000624279">
    <property type="component" value="Unassembled WGS sequence"/>
</dbReference>
<reference evidence="9 10" key="1">
    <citation type="submission" date="2020-08" db="EMBL/GenBank/DDBJ databases">
        <title>Novel species isolated from subtropical streams in China.</title>
        <authorList>
            <person name="Lu H."/>
        </authorList>
    </citation>
    <scope>NUCLEOTIDE SEQUENCE [LARGE SCALE GENOMIC DNA]</scope>
    <source>
        <strain evidence="9 10">LX15W</strain>
    </source>
</reference>
<dbReference type="Gene3D" id="3.30.565.10">
    <property type="entry name" value="Histidine kinase-like ATPase, C-terminal domain"/>
    <property type="match status" value="1"/>
</dbReference>
<gene>
    <name evidence="9" type="ORF">H8K55_09985</name>
</gene>
<accession>A0ABR6YBD4</accession>